<dbReference type="EMBL" id="BRYB01000046">
    <property type="protein sequence ID" value="GMI21377.1"/>
    <property type="molecule type" value="Genomic_DNA"/>
</dbReference>
<organism evidence="2 3">
    <name type="scientific">Tetraparma gracilis</name>
    <dbReference type="NCBI Taxonomy" id="2962635"/>
    <lineage>
        <taxon>Eukaryota</taxon>
        <taxon>Sar</taxon>
        <taxon>Stramenopiles</taxon>
        <taxon>Ochrophyta</taxon>
        <taxon>Bolidophyceae</taxon>
        <taxon>Parmales</taxon>
        <taxon>Triparmaceae</taxon>
        <taxon>Tetraparma</taxon>
    </lineage>
</organism>
<dbReference type="Proteomes" id="UP001165060">
    <property type="component" value="Unassembled WGS sequence"/>
</dbReference>
<evidence type="ECO:0000313" key="3">
    <source>
        <dbReference type="Proteomes" id="UP001165060"/>
    </source>
</evidence>
<evidence type="ECO:0000256" key="1">
    <source>
        <dbReference type="SAM" id="MobiDB-lite"/>
    </source>
</evidence>
<gene>
    <name evidence="2" type="ORF">TeGR_g4873</name>
</gene>
<feature type="region of interest" description="Disordered" evidence="1">
    <location>
        <begin position="17"/>
        <end position="50"/>
    </location>
</feature>
<keyword evidence="3" id="KW-1185">Reference proteome</keyword>
<proteinExistence type="predicted"/>
<reference evidence="2 3" key="1">
    <citation type="journal article" date="2023" name="Commun. Biol.">
        <title>Genome analysis of Parmales, the sister group of diatoms, reveals the evolutionary specialization of diatoms from phago-mixotrophs to photoautotrophs.</title>
        <authorList>
            <person name="Ban H."/>
            <person name="Sato S."/>
            <person name="Yoshikawa S."/>
            <person name="Yamada K."/>
            <person name="Nakamura Y."/>
            <person name="Ichinomiya M."/>
            <person name="Sato N."/>
            <person name="Blanc-Mathieu R."/>
            <person name="Endo H."/>
            <person name="Kuwata A."/>
            <person name="Ogata H."/>
        </authorList>
    </citation>
    <scope>NUCLEOTIDE SEQUENCE [LARGE SCALE GENOMIC DNA]</scope>
</reference>
<comment type="caution">
    <text evidence="2">The sequence shown here is derived from an EMBL/GenBank/DDBJ whole genome shotgun (WGS) entry which is preliminary data.</text>
</comment>
<name>A0ABQ6M816_9STRA</name>
<sequence>MFGFLDDVKSSISSAFVDSSSAGSDPLSAIEGQNEAAPRRSPARAKSSGEIPPDAFAPVVLELFLYLTGVPEKDVSSDLWREQVSITGGEYDAQLRCALPAEPQQAVEVLLHQNRSLTVTDSSNPDYVEPGSGGAWKLAFQDGRNLLRVQLLQAGFRRVVVASGTMESVYGGEGNAAMKSASFVPPGAVFVDFEVGYGGTPGTYEVREAKELPLVRCEVESGFLKVASLQNCGRCEGRVVQGGDE</sequence>
<evidence type="ECO:0000313" key="2">
    <source>
        <dbReference type="EMBL" id="GMI21377.1"/>
    </source>
</evidence>
<accession>A0ABQ6M816</accession>
<protein>
    <submittedName>
        <fullName evidence="2">Uncharacterized protein</fullName>
    </submittedName>
</protein>